<dbReference type="SUPFAM" id="SSF51735">
    <property type="entry name" value="NAD(P)-binding Rossmann-fold domains"/>
    <property type="match status" value="1"/>
</dbReference>
<dbReference type="Gene3D" id="3.40.50.720">
    <property type="entry name" value="NAD(P)-binding Rossmann-like Domain"/>
    <property type="match status" value="1"/>
</dbReference>
<comment type="similarity">
    <text evidence="1">Belongs to the Gfo/Idh/MocA family.</text>
</comment>
<dbReference type="Proteomes" id="UP000078348">
    <property type="component" value="Unassembled WGS sequence"/>
</dbReference>
<reference evidence="3 4" key="1">
    <citation type="submission" date="2016-05" db="EMBL/GenBank/DDBJ databases">
        <title>Nuclear genome of Blastocystis sp. subtype 1 NandII.</title>
        <authorList>
            <person name="Gentekaki E."/>
            <person name="Curtis B."/>
            <person name="Stairs C."/>
            <person name="Eme L."/>
            <person name="Herman E."/>
            <person name="Klimes V."/>
            <person name="Arias M.C."/>
            <person name="Elias M."/>
            <person name="Hilliou F."/>
            <person name="Klute M."/>
            <person name="Malik S.-B."/>
            <person name="Pightling A."/>
            <person name="Rachubinski R."/>
            <person name="Salas D."/>
            <person name="Schlacht A."/>
            <person name="Suga H."/>
            <person name="Archibald J."/>
            <person name="Ball S.G."/>
            <person name="Clark G."/>
            <person name="Dacks J."/>
            <person name="Van Der Giezen M."/>
            <person name="Tsaousis A."/>
            <person name="Roger A."/>
        </authorList>
    </citation>
    <scope>NUCLEOTIDE SEQUENCE [LARGE SCALE GENOMIC DNA]</scope>
    <source>
        <strain evidence="4">ATCC 50177 / NandII</strain>
    </source>
</reference>
<dbReference type="STRING" id="478820.A0A196S940"/>
<proteinExistence type="inferred from homology"/>
<dbReference type="PANTHER" id="PTHR43708:SF3">
    <property type="entry name" value="OXIDOREDUCTASE"/>
    <property type="match status" value="1"/>
</dbReference>
<gene>
    <name evidence="3" type="ORF">AV274_4766</name>
</gene>
<dbReference type="Pfam" id="PF22725">
    <property type="entry name" value="GFO_IDH_MocA_C3"/>
    <property type="match status" value="1"/>
</dbReference>
<dbReference type="OrthoDB" id="2129491at2759"/>
<evidence type="ECO:0000313" key="3">
    <source>
        <dbReference type="EMBL" id="OAO13570.1"/>
    </source>
</evidence>
<evidence type="ECO:0000313" key="4">
    <source>
        <dbReference type="Proteomes" id="UP000078348"/>
    </source>
</evidence>
<name>A0A196S940_BLAHN</name>
<organism evidence="3 4">
    <name type="scientific">Blastocystis sp. subtype 1 (strain ATCC 50177 / NandII)</name>
    <dbReference type="NCBI Taxonomy" id="478820"/>
    <lineage>
        <taxon>Eukaryota</taxon>
        <taxon>Sar</taxon>
        <taxon>Stramenopiles</taxon>
        <taxon>Bigyra</taxon>
        <taxon>Opalozoa</taxon>
        <taxon>Opalinata</taxon>
        <taxon>Blastocystidae</taxon>
        <taxon>Blastocystis</taxon>
    </lineage>
</organism>
<sequence length="431" mass="48964">MDRRDYDWTEHFVYAFSPNWDSWKCMCRYCGITIDIKKEVMSNHLMECPVFNSARTVNRITEYKKTTTPYSGNAMMYNEENIYPVNRLRMGVITDDVSNYSMECYINAAESSFLFSLSSVCTGEANRNYAYIRDAFHLPASRVYSSVSDMFSKELMRRDGDNCQCLLVVSDINMRYQLLMEAIQKGLSIMCSSPLCLTEAEAVMLCKASLVQGNTFHIINPLRFYGMVQIARLLVQSYCLGEITHVSIDSFAFDSPGVSSEEHFFVSGVSNCTSRLGIPAYEVLRFVTVKPVYRLMACLFSSGRTAMDDMSLIRLELEGGCIATLNLSTCSPLHSNDFVLRVVGSCGSLEWTNQRCNELRVRFVNEESVTLTPEVESFRGISIRSYFNNSRGREGYLDALYNMFHCFYSSISYANNEESFLPVGVNRGDEA</sequence>
<dbReference type="PANTHER" id="PTHR43708">
    <property type="entry name" value="CONSERVED EXPRESSED OXIDOREDUCTASE (EUROFUNG)"/>
    <property type="match status" value="1"/>
</dbReference>
<dbReference type="Gene3D" id="3.30.360.10">
    <property type="entry name" value="Dihydrodipicolinate Reductase, domain 2"/>
    <property type="match status" value="1"/>
</dbReference>
<keyword evidence="4" id="KW-1185">Reference proteome</keyword>
<protein>
    <submittedName>
        <fullName evidence="3">Oxidoreductase domain protein</fullName>
    </submittedName>
</protein>
<dbReference type="InterPro" id="IPR036291">
    <property type="entry name" value="NAD(P)-bd_dom_sf"/>
</dbReference>
<evidence type="ECO:0000259" key="2">
    <source>
        <dbReference type="Pfam" id="PF22725"/>
    </source>
</evidence>
<evidence type="ECO:0000256" key="1">
    <source>
        <dbReference type="ARBA" id="ARBA00010928"/>
    </source>
</evidence>
<dbReference type="InterPro" id="IPR051317">
    <property type="entry name" value="Gfo/Idh/MocA_oxidoreduct"/>
</dbReference>
<comment type="caution">
    <text evidence="3">The sequence shown here is derived from an EMBL/GenBank/DDBJ whole genome shotgun (WGS) entry which is preliminary data.</text>
</comment>
<feature type="domain" description="GFO/IDH/MocA-like oxidoreductase" evidence="2">
    <location>
        <begin position="229"/>
        <end position="350"/>
    </location>
</feature>
<dbReference type="EMBL" id="LXWW01000373">
    <property type="protein sequence ID" value="OAO13570.1"/>
    <property type="molecule type" value="Genomic_DNA"/>
</dbReference>
<dbReference type="SUPFAM" id="SSF55347">
    <property type="entry name" value="Glyceraldehyde-3-phosphate dehydrogenase-like, C-terminal domain"/>
    <property type="match status" value="1"/>
</dbReference>
<accession>A0A196S940</accession>
<dbReference type="AlphaFoldDB" id="A0A196S940"/>
<dbReference type="InterPro" id="IPR055170">
    <property type="entry name" value="GFO_IDH_MocA-like_dom"/>
</dbReference>